<gene>
    <name evidence="3" type="ORF">F1D05_10025</name>
</gene>
<reference evidence="3 4" key="2">
    <citation type="journal article" date="2020" name="Microbiol. Resour. Announc.">
        <title>Antarctic desert soil bacteria exhibit high novel natural product potential, evaluated through long-read genome sequencing and comparative genomics.</title>
        <authorList>
            <person name="Benaud N."/>
            <person name="Edwards R.J."/>
            <person name="Amos T.G."/>
            <person name="D'Agostino P.M."/>
            <person name="Gutierrez-Chavez C."/>
            <person name="Montgomery K."/>
            <person name="Nicetic I."/>
            <person name="Ferrari B.C."/>
        </authorList>
    </citation>
    <scope>NUCLEOTIDE SEQUENCE [LARGE SCALE GENOMIC DNA]</scope>
    <source>
        <strain evidence="3 4">SPB151</strain>
    </source>
</reference>
<dbReference type="PROSITE" id="PS51257">
    <property type="entry name" value="PROKAR_LIPOPROTEIN"/>
    <property type="match status" value="1"/>
</dbReference>
<evidence type="ECO:0000313" key="4">
    <source>
        <dbReference type="Proteomes" id="UP000515563"/>
    </source>
</evidence>
<reference evidence="4" key="1">
    <citation type="submission" date="2019-09" db="EMBL/GenBank/DDBJ databases">
        <title>Antimicrobial potential of Antarctic Bacteria.</title>
        <authorList>
            <person name="Benaud N."/>
            <person name="Edwards R.J."/>
            <person name="Ferrari B.C."/>
        </authorList>
    </citation>
    <scope>NUCLEOTIDE SEQUENCE [LARGE SCALE GENOMIC DNA]</scope>
    <source>
        <strain evidence="4">SPB151</strain>
    </source>
</reference>
<organism evidence="3 4">
    <name type="scientific">Kribbella qitaiheensis</name>
    <dbReference type="NCBI Taxonomy" id="1544730"/>
    <lineage>
        <taxon>Bacteria</taxon>
        <taxon>Bacillati</taxon>
        <taxon>Actinomycetota</taxon>
        <taxon>Actinomycetes</taxon>
        <taxon>Propionibacteriales</taxon>
        <taxon>Kribbellaceae</taxon>
        <taxon>Kribbella</taxon>
    </lineage>
</organism>
<name>A0A7G6WW03_9ACTN</name>
<evidence type="ECO:0000256" key="2">
    <source>
        <dbReference type="SAM" id="SignalP"/>
    </source>
</evidence>
<feature type="region of interest" description="Disordered" evidence="1">
    <location>
        <begin position="79"/>
        <end position="105"/>
    </location>
</feature>
<evidence type="ECO:0000256" key="1">
    <source>
        <dbReference type="SAM" id="MobiDB-lite"/>
    </source>
</evidence>
<protein>
    <recommendedName>
        <fullName evidence="5">Lipoprotein</fullName>
    </recommendedName>
</protein>
<dbReference type="RefSeq" id="WP_185447106.1">
    <property type="nucleotide sequence ID" value="NZ_CP043661.1"/>
</dbReference>
<dbReference type="Proteomes" id="UP000515563">
    <property type="component" value="Chromosome"/>
</dbReference>
<proteinExistence type="predicted"/>
<accession>A0A7G6WW03</accession>
<keyword evidence="4" id="KW-1185">Reference proteome</keyword>
<evidence type="ECO:0008006" key="5">
    <source>
        <dbReference type="Google" id="ProtNLM"/>
    </source>
</evidence>
<feature type="signal peptide" evidence="2">
    <location>
        <begin position="1"/>
        <end position="25"/>
    </location>
</feature>
<sequence length="134" mass="13993">MIIRSVRLRKQRLAIPAAVLLSALACVLAGCSGGSDGPSGEYYDKEGQLVIDGNSVAYYEFGCDKPGKSNAVIDTEATSSGELSTEGDQIIWSDGGGTGKVTASKSGDTVDIDGKQYTKMAKDKALQSYQPMCG</sequence>
<feature type="chain" id="PRO_5039686860" description="Lipoprotein" evidence="2">
    <location>
        <begin position="26"/>
        <end position="134"/>
    </location>
</feature>
<dbReference type="EMBL" id="CP043661">
    <property type="protein sequence ID" value="QNE18168.1"/>
    <property type="molecule type" value="Genomic_DNA"/>
</dbReference>
<dbReference type="KEGG" id="kqi:F1D05_10025"/>
<dbReference type="AlphaFoldDB" id="A0A7G6WW03"/>
<keyword evidence="2" id="KW-0732">Signal</keyword>
<evidence type="ECO:0000313" key="3">
    <source>
        <dbReference type="EMBL" id="QNE18168.1"/>
    </source>
</evidence>